<proteinExistence type="predicted"/>
<accession>A0A6C0ICX2</accession>
<sequence>MKLMKLTSFTIFFILLIVLLISVVFAYVLPEGFISYNSNGGSLSQLKVPPYSSTNMIYKVFDSVYFDPDTGNVIELFGIPGGSNGTDSTVNSLTNIIVMPEMGGSVNQYDKTGTSAFSENMIEPSLVGASITNSLNSWVYPGANTVNTLSFNYQVLYFPWNKDIVIVIYDILSKKFQGVYTFLSGGSTTSEYNIPASVTIPTTNIPDTNSSNNSFTDSAKTLYQISQHVSFSTSQKQLIINNTNVNVNSTTAVSDPTGGNIVLAIPFSNNRTMVCVICPDSANTQLMTIRNVDRFDPSLPGGVVSGGTITSTTTPSITPSTCTTTPTTTPPSCKSQVDMNNYLLKTQVVPPVCPACASCPNVNNNISCPGCGNTRSSGNDISNNTLSSIIANAYAQSLQSQFYAQSLQSQLYGGGNSLGGVSNNLIDKITGVGNNLIDKTTGLGNTALNNATGLVAGAELGAVALGGGAELLAGQTINKAGDIVTGTVGTMGDVSKTAIGGTVDLSKALASDVVKPAIGGTVDLSKALAGDVTTLGTGAENVAGKVVTGATDLGGKAITGATDLGGKAITGATDLGGKAITGATALGVGAEMGATSLGMGAMGTVNNAVNTVGKIGSGPVGQNSRGTAGNYQGDTQGNRGYMSSNAQSSGTGFITSGTPGYNEYYGAVAQKPTTNFIPVTSDFSKFGR</sequence>
<dbReference type="EMBL" id="MN740153">
    <property type="protein sequence ID" value="QHT90266.1"/>
    <property type="molecule type" value="Genomic_DNA"/>
</dbReference>
<evidence type="ECO:0000256" key="1">
    <source>
        <dbReference type="SAM" id="MobiDB-lite"/>
    </source>
</evidence>
<evidence type="ECO:0000313" key="2">
    <source>
        <dbReference type="EMBL" id="QHT90266.1"/>
    </source>
</evidence>
<dbReference type="AlphaFoldDB" id="A0A6C0ICX2"/>
<protein>
    <submittedName>
        <fullName evidence="2">Uncharacterized protein</fullName>
    </submittedName>
</protein>
<feature type="region of interest" description="Disordered" evidence="1">
    <location>
        <begin position="307"/>
        <end position="330"/>
    </location>
</feature>
<reference evidence="2" key="1">
    <citation type="journal article" date="2020" name="Nature">
        <title>Giant virus diversity and host interactions through global metagenomics.</title>
        <authorList>
            <person name="Schulz F."/>
            <person name="Roux S."/>
            <person name="Paez-Espino D."/>
            <person name="Jungbluth S."/>
            <person name="Walsh D.A."/>
            <person name="Denef V.J."/>
            <person name="McMahon K.D."/>
            <person name="Konstantinidis K.T."/>
            <person name="Eloe-Fadrosh E.A."/>
            <person name="Kyrpides N.C."/>
            <person name="Woyke T."/>
        </authorList>
    </citation>
    <scope>NUCLEOTIDE SEQUENCE</scope>
    <source>
        <strain evidence="2">GVMAG-M-3300023184-68</strain>
    </source>
</reference>
<name>A0A6C0ICX2_9ZZZZ</name>
<organism evidence="2">
    <name type="scientific">viral metagenome</name>
    <dbReference type="NCBI Taxonomy" id="1070528"/>
    <lineage>
        <taxon>unclassified sequences</taxon>
        <taxon>metagenomes</taxon>
        <taxon>organismal metagenomes</taxon>
    </lineage>
</organism>